<evidence type="ECO:0000256" key="2">
    <source>
        <dbReference type="ARBA" id="ARBA00022596"/>
    </source>
</evidence>
<dbReference type="EMBL" id="CP126970">
    <property type="protein sequence ID" value="WIM69853.1"/>
    <property type="molecule type" value="Genomic_DNA"/>
</dbReference>
<feature type="binding site" evidence="9">
    <location>
        <position position="107"/>
    </location>
    <ligand>
        <name>Ni(2+)</name>
        <dbReference type="ChEBI" id="CHEBI:49786"/>
    </ligand>
</feature>
<keyword evidence="7 9" id="KW-0408">Iron</keyword>
<evidence type="ECO:0000313" key="12">
    <source>
        <dbReference type="Proteomes" id="UP001238805"/>
    </source>
</evidence>
<sequence length="236" mass="26415">MTLLYKWNATAPDVELLRTDNPTEIAAELQTLGVRYDRWATKELADDADQDAVLAAYAEEVRRISEEENFVTVDVARLRDTGQPDFAATAKGAREKFLDEHTHADDEVRFFVEGSGTFYLHIDDTVYGVVCEAGDLLSVPEGATHWFDMGVNDPQFCAIRFFHDGEGWVGDFTGRRSPPPSPATTNSSPESSTHDHPAPPQRHRPRHRGHHVLDVVRPRHPLPLLPGAFRRDPVAP</sequence>
<feature type="binding site" evidence="9">
    <location>
        <position position="103"/>
    </location>
    <ligand>
        <name>Ni(2+)</name>
        <dbReference type="ChEBI" id="CHEBI:49786"/>
    </ligand>
</feature>
<evidence type="ECO:0000256" key="9">
    <source>
        <dbReference type="HAMAP-Rule" id="MF_01682"/>
    </source>
</evidence>
<comment type="cofactor">
    <cofactor evidence="9">
        <name>Fe(2+)</name>
        <dbReference type="ChEBI" id="CHEBI:29033"/>
    </cofactor>
    <text evidence="9">Binds 1 Fe(2+) cation per monomer.</text>
</comment>
<evidence type="ECO:0000256" key="6">
    <source>
        <dbReference type="ARBA" id="ARBA00023002"/>
    </source>
</evidence>
<name>A0ABY8VK32_9CORY</name>
<dbReference type="CDD" id="cd02232">
    <property type="entry name" value="cupin_ARD"/>
    <property type="match status" value="1"/>
</dbReference>
<dbReference type="PANTHER" id="PTHR23418:SF0">
    <property type="entry name" value="ACIREDUCTONE DIOXYGENASE"/>
    <property type="match status" value="1"/>
</dbReference>
<comment type="catalytic activity">
    <reaction evidence="1 9">
        <text>1,2-dihydroxy-5-(methylsulfanyl)pent-1-en-3-one + O2 = 4-methylsulfanyl-2-oxobutanoate + formate + 2 H(+)</text>
        <dbReference type="Rhea" id="RHEA:24504"/>
        <dbReference type="ChEBI" id="CHEBI:15378"/>
        <dbReference type="ChEBI" id="CHEBI:15379"/>
        <dbReference type="ChEBI" id="CHEBI:15740"/>
        <dbReference type="ChEBI" id="CHEBI:16723"/>
        <dbReference type="ChEBI" id="CHEBI:49252"/>
        <dbReference type="EC" id="1.13.11.54"/>
    </reaction>
</comment>
<feature type="compositionally biased region" description="Basic residues" evidence="10">
    <location>
        <begin position="201"/>
        <end position="210"/>
    </location>
</feature>
<reference evidence="11 12" key="1">
    <citation type="submission" date="2023-05" db="EMBL/GenBank/DDBJ databases">
        <title>Corynebacterium suedekumii sp. nov. and Corynebacterium breve sp. nov. isolated from raw cow's milk.</title>
        <authorList>
            <person name="Baer M.K."/>
            <person name="Mehl L."/>
            <person name="Hellmuth R."/>
            <person name="Marke G."/>
            <person name="Lipski A."/>
        </authorList>
    </citation>
    <scope>NUCLEOTIDE SEQUENCE [LARGE SCALE GENOMIC DNA]</scope>
    <source>
        <strain evidence="11 12">LM112</strain>
    </source>
</reference>
<comment type="similarity">
    <text evidence="9">Belongs to the acireductone dioxygenase (ARD) family.</text>
</comment>
<feature type="binding site" evidence="9">
    <location>
        <position position="101"/>
    </location>
    <ligand>
        <name>Ni(2+)</name>
        <dbReference type="ChEBI" id="CHEBI:49786"/>
    </ligand>
</feature>
<feature type="site" description="May play a role in metal incorporation in vivo" evidence="9">
    <location>
        <position position="100"/>
    </location>
</feature>
<comment type="subunit">
    <text evidence="9">Monomer.</text>
</comment>
<evidence type="ECO:0000313" key="11">
    <source>
        <dbReference type="EMBL" id="WIM69853.1"/>
    </source>
</evidence>
<dbReference type="EC" id="1.13.11.53" evidence="9"/>
<dbReference type="InterPro" id="IPR004313">
    <property type="entry name" value="ARD"/>
</dbReference>
<feature type="binding site" evidence="9">
    <location>
        <position position="107"/>
    </location>
    <ligand>
        <name>Fe(2+)</name>
        <dbReference type="ChEBI" id="CHEBI:29033"/>
    </ligand>
</feature>
<keyword evidence="8 9" id="KW-0486">Methionine biosynthesis</keyword>
<evidence type="ECO:0000256" key="8">
    <source>
        <dbReference type="ARBA" id="ARBA00023167"/>
    </source>
</evidence>
<comment type="function">
    <text evidence="9">Catalyzes 2 different reactions between oxygene and the acireductone 1,2-dihydroxy-3-keto-5-methylthiopentene (DHK-MTPene) depending upon the metal bound in the active site. Fe-containing acireductone dioxygenase (Fe-ARD) produces formate and 2-keto-4-methylthiobutyrate (KMTB), the alpha-ketoacid precursor of methionine in the methionine recycle pathway. Ni-containing acireductone dioxygenase (Ni-ARD) produces methylthiopropionate, carbon monoxide and formate, and does not lie on the methionine recycle pathway.</text>
</comment>
<evidence type="ECO:0000256" key="4">
    <source>
        <dbReference type="ARBA" id="ARBA00022723"/>
    </source>
</evidence>
<dbReference type="InterPro" id="IPR011051">
    <property type="entry name" value="RmlC_Cupin_sf"/>
</dbReference>
<keyword evidence="3 9" id="KW-0028">Amino-acid biosynthesis</keyword>
<evidence type="ECO:0000256" key="5">
    <source>
        <dbReference type="ARBA" id="ARBA00022964"/>
    </source>
</evidence>
<dbReference type="Gene3D" id="2.60.120.10">
    <property type="entry name" value="Jelly Rolls"/>
    <property type="match status" value="1"/>
</dbReference>
<keyword evidence="12" id="KW-1185">Reference proteome</keyword>
<dbReference type="SUPFAM" id="SSF51182">
    <property type="entry name" value="RmlC-like cupins"/>
    <property type="match status" value="1"/>
</dbReference>
<dbReference type="InterPro" id="IPR023956">
    <property type="entry name" value="ARD_bac"/>
</dbReference>
<feature type="binding site" evidence="9">
    <location>
        <position position="103"/>
    </location>
    <ligand>
        <name>Fe(2+)</name>
        <dbReference type="ChEBI" id="CHEBI:29033"/>
    </ligand>
</feature>
<keyword evidence="2 9" id="KW-0533">Nickel</keyword>
<organism evidence="11 12">
    <name type="scientific">Corynebacterium suedekumii</name>
    <dbReference type="NCBI Taxonomy" id="3049801"/>
    <lineage>
        <taxon>Bacteria</taxon>
        <taxon>Bacillati</taxon>
        <taxon>Actinomycetota</taxon>
        <taxon>Actinomycetes</taxon>
        <taxon>Mycobacteriales</taxon>
        <taxon>Corynebacteriaceae</taxon>
        <taxon>Corynebacterium</taxon>
    </lineage>
</organism>
<dbReference type="HAMAP" id="MF_01682">
    <property type="entry name" value="Salvage_MtnD"/>
    <property type="match status" value="1"/>
</dbReference>
<comment type="catalytic activity">
    <reaction evidence="9">
        <text>1,2-dihydroxy-5-(methylsulfanyl)pent-1-en-3-one + O2 = 3-(methylsulfanyl)propanoate + CO + formate + 2 H(+)</text>
        <dbReference type="Rhea" id="RHEA:14161"/>
        <dbReference type="ChEBI" id="CHEBI:15378"/>
        <dbReference type="ChEBI" id="CHEBI:15379"/>
        <dbReference type="ChEBI" id="CHEBI:15740"/>
        <dbReference type="ChEBI" id="CHEBI:17245"/>
        <dbReference type="ChEBI" id="CHEBI:49016"/>
        <dbReference type="ChEBI" id="CHEBI:49252"/>
        <dbReference type="EC" id="1.13.11.53"/>
    </reaction>
</comment>
<protein>
    <recommendedName>
        <fullName evidence="9">Acireductone dioxygenase</fullName>
    </recommendedName>
    <alternativeName>
        <fullName evidence="9">1,2-dihydroxy-3-keto-5-methylthiopentene dioxygenase</fullName>
        <shortName evidence="9">DHK-MTPene dioxygenase</shortName>
    </alternativeName>
    <alternativeName>
        <fullName evidence="9">Acireductone dioxygenase (Fe(2+)-requiring)</fullName>
        <shortName evidence="9">ARD'</shortName>
        <shortName evidence="9">Fe-ARD</shortName>
        <ecNumber evidence="9">1.13.11.54</ecNumber>
    </alternativeName>
    <alternativeName>
        <fullName evidence="9">Acireductone dioxygenase (Ni(2+)-requiring)</fullName>
        <shortName evidence="9">ARD</shortName>
        <shortName evidence="9">Ni-ARD</shortName>
        <ecNumber evidence="9">1.13.11.53</ecNumber>
    </alternativeName>
</protein>
<dbReference type="InterPro" id="IPR014710">
    <property type="entry name" value="RmlC-like_jellyroll"/>
</dbReference>
<feature type="site" description="Important to generate the dianion" evidence="9">
    <location>
        <position position="109"/>
    </location>
</feature>
<evidence type="ECO:0000256" key="3">
    <source>
        <dbReference type="ARBA" id="ARBA00022605"/>
    </source>
</evidence>
<dbReference type="EC" id="1.13.11.54" evidence="9"/>
<keyword evidence="4 9" id="KW-0479">Metal-binding</keyword>
<feature type="site" description="May play a role in transmitting local conformational changes" evidence="9">
    <location>
        <position position="106"/>
    </location>
</feature>
<dbReference type="Pfam" id="PF03079">
    <property type="entry name" value="ARD"/>
    <property type="match status" value="1"/>
</dbReference>
<dbReference type="RefSeq" id="WP_284874446.1">
    <property type="nucleotide sequence ID" value="NZ_CP126970.1"/>
</dbReference>
<feature type="binding site" evidence="9">
    <location>
        <position position="145"/>
    </location>
    <ligand>
        <name>Ni(2+)</name>
        <dbReference type="ChEBI" id="CHEBI:49786"/>
    </ligand>
</feature>
<proteinExistence type="inferred from homology"/>
<comment type="pathway">
    <text evidence="9">Amino-acid biosynthesis; L-methionine biosynthesis via salvage pathway; L-methionine from S-methyl-5-thio-alpha-D-ribose 1-phosphate: step 5/6.</text>
</comment>
<keyword evidence="5 9" id="KW-0223">Dioxygenase</keyword>
<feature type="region of interest" description="Disordered" evidence="10">
    <location>
        <begin position="171"/>
        <end position="236"/>
    </location>
</feature>
<evidence type="ECO:0000256" key="10">
    <source>
        <dbReference type="SAM" id="MobiDB-lite"/>
    </source>
</evidence>
<feature type="binding site" evidence="9">
    <location>
        <position position="145"/>
    </location>
    <ligand>
        <name>Fe(2+)</name>
        <dbReference type="ChEBI" id="CHEBI:29033"/>
    </ligand>
</feature>
<comment type="cofactor">
    <cofactor evidence="9">
        <name>Ni(2+)</name>
        <dbReference type="ChEBI" id="CHEBI:49786"/>
    </cofactor>
    <text evidence="9">Binds 1 nickel ion per monomer.</text>
</comment>
<dbReference type="PANTHER" id="PTHR23418">
    <property type="entry name" value="ACIREDUCTONE DIOXYGENASE"/>
    <property type="match status" value="1"/>
</dbReference>
<dbReference type="Proteomes" id="UP001238805">
    <property type="component" value="Chromosome"/>
</dbReference>
<accession>A0ABY8VK32</accession>
<feature type="binding site" evidence="9">
    <location>
        <position position="101"/>
    </location>
    <ligand>
        <name>Fe(2+)</name>
        <dbReference type="ChEBI" id="CHEBI:29033"/>
    </ligand>
</feature>
<evidence type="ECO:0000256" key="7">
    <source>
        <dbReference type="ARBA" id="ARBA00023004"/>
    </source>
</evidence>
<evidence type="ECO:0000256" key="1">
    <source>
        <dbReference type="ARBA" id="ARBA00000428"/>
    </source>
</evidence>
<keyword evidence="6 9" id="KW-0560">Oxidoreductase</keyword>
<gene>
    <name evidence="9" type="primary">mtnD</name>
    <name evidence="11" type="ORF">QP029_11630</name>
</gene>